<dbReference type="AlphaFoldDB" id="A0AAJ4MN56"/>
<dbReference type="Gene3D" id="1.10.10.60">
    <property type="entry name" value="Homeodomain-like"/>
    <property type="match status" value="1"/>
</dbReference>
<dbReference type="Pfam" id="PF01527">
    <property type="entry name" value="HTH_Tnp_1"/>
    <property type="match status" value="1"/>
</dbReference>
<reference evidence="2" key="1">
    <citation type="journal article" date="2020" name="Mol. Microbiol.">
        <title>The CWPS Rubik's cube: Linking diversity of cell wall polysaccharide structures with the encoded biosynthetic machinery of selected Lactococcus lactis strains.</title>
        <authorList>
            <person name="Mahony J."/>
            <person name="Frantzen C."/>
            <person name="Vinogradov E."/>
            <person name="Sadovskaya I."/>
            <person name="Theodorou I."/>
            <person name="Kelleher P."/>
            <person name="Chapot-Chartier M.P."/>
            <person name="Cambillau C."/>
            <person name="Holo H."/>
            <person name="van Sinderen D."/>
        </authorList>
    </citation>
    <scope>NUCLEOTIDE SEQUENCE</scope>
    <source>
        <plasmid evidence="2">p223E</plasmid>
    </source>
</reference>
<keyword evidence="2" id="KW-0614">Plasmid</keyword>
<name>A0AAJ4MN56_LACLL</name>
<dbReference type="SUPFAM" id="SSF46689">
    <property type="entry name" value="Homeodomain-like"/>
    <property type="match status" value="1"/>
</dbReference>
<evidence type="ECO:0000313" key="2">
    <source>
        <dbReference type="EMBL" id="QRZ36096.1"/>
    </source>
</evidence>
<keyword evidence="1" id="KW-0175">Coiled coil</keyword>
<proteinExistence type="predicted"/>
<dbReference type="InterPro" id="IPR009057">
    <property type="entry name" value="Homeodomain-like_sf"/>
</dbReference>
<geneLocation type="plasmid" evidence="2">
    <name>p223E</name>
</geneLocation>
<dbReference type="GO" id="GO:0003677">
    <property type="term" value="F:DNA binding"/>
    <property type="evidence" value="ECO:0007669"/>
    <property type="project" value="InterPro"/>
</dbReference>
<dbReference type="InterPro" id="IPR002514">
    <property type="entry name" value="Transposase_8"/>
</dbReference>
<dbReference type="GO" id="GO:0006313">
    <property type="term" value="P:DNA transposition"/>
    <property type="evidence" value="ECO:0007669"/>
    <property type="project" value="InterPro"/>
</dbReference>
<feature type="coiled-coil region" evidence="1">
    <location>
        <begin position="94"/>
        <end position="121"/>
    </location>
</feature>
<accession>A0AAJ4MN56</accession>
<dbReference type="EMBL" id="CP031931">
    <property type="protein sequence ID" value="QRZ36096.1"/>
    <property type="molecule type" value="Genomic_DNA"/>
</dbReference>
<organism evidence="2">
    <name type="scientific">Lactococcus lactis subsp. lactis</name>
    <name type="common">Streptococcus lactis</name>
    <dbReference type="NCBI Taxonomy" id="1360"/>
    <lineage>
        <taxon>Bacteria</taxon>
        <taxon>Bacillati</taxon>
        <taxon>Bacillota</taxon>
        <taxon>Bacilli</taxon>
        <taxon>Lactobacillales</taxon>
        <taxon>Streptococcaceae</taxon>
        <taxon>Lactococcus</taxon>
    </lineage>
</organism>
<evidence type="ECO:0000256" key="1">
    <source>
        <dbReference type="SAM" id="Coils"/>
    </source>
</evidence>
<dbReference type="GO" id="GO:0004803">
    <property type="term" value="F:transposase activity"/>
    <property type="evidence" value="ECO:0007669"/>
    <property type="project" value="InterPro"/>
</dbReference>
<sequence>MASLEWFNKCMTKWSYTIKVDRKLCVIICLLRHKNERTFMSVFKRYDEDFKQSLVNLYQTGKTQTELCKDYGVSSSALAKWIKQYSQVRLEDNTVLTAKQIQKLQKRNAQLEEENLILKKASAIFMQNSK</sequence>
<gene>
    <name evidence="2" type="ORF">LL223_pE07</name>
</gene>
<protein>
    <submittedName>
        <fullName evidence="2">Transposase</fullName>
    </submittedName>
</protein>